<keyword evidence="3" id="KW-0472">Membrane</keyword>
<protein>
    <submittedName>
        <fullName evidence="4">Uncharacterized protein</fullName>
    </submittedName>
</protein>
<keyword evidence="1" id="KW-0677">Repeat</keyword>
<feature type="non-terminal residue" evidence="4">
    <location>
        <position position="266"/>
    </location>
</feature>
<proteinExistence type="predicted"/>
<name>X0VRG5_9ZZZZ</name>
<dbReference type="PROSITE" id="PS50293">
    <property type="entry name" value="TPR_REGION"/>
    <property type="match status" value="1"/>
</dbReference>
<dbReference type="PANTHER" id="PTHR44227">
    <property type="match status" value="1"/>
</dbReference>
<evidence type="ECO:0000313" key="4">
    <source>
        <dbReference type="EMBL" id="GAG03146.1"/>
    </source>
</evidence>
<dbReference type="EMBL" id="BARS01026662">
    <property type="protein sequence ID" value="GAG03146.1"/>
    <property type="molecule type" value="Genomic_DNA"/>
</dbReference>
<reference evidence="4" key="1">
    <citation type="journal article" date="2014" name="Front. Microbiol.">
        <title>High frequency of phylogenetically diverse reductive dehalogenase-homologous genes in deep subseafloor sedimentary metagenomes.</title>
        <authorList>
            <person name="Kawai M."/>
            <person name="Futagami T."/>
            <person name="Toyoda A."/>
            <person name="Takaki Y."/>
            <person name="Nishi S."/>
            <person name="Hori S."/>
            <person name="Arai W."/>
            <person name="Tsubouchi T."/>
            <person name="Morono Y."/>
            <person name="Uchiyama I."/>
            <person name="Ito T."/>
            <person name="Fujiyama A."/>
            <person name="Inagaki F."/>
            <person name="Takami H."/>
        </authorList>
    </citation>
    <scope>NUCLEOTIDE SEQUENCE</scope>
    <source>
        <strain evidence="4">Expedition CK06-06</strain>
    </source>
</reference>
<dbReference type="InterPro" id="IPR011990">
    <property type="entry name" value="TPR-like_helical_dom_sf"/>
</dbReference>
<dbReference type="InterPro" id="IPR052346">
    <property type="entry name" value="O-mannosyl-transferase_TMTC"/>
</dbReference>
<feature type="non-terminal residue" evidence="4">
    <location>
        <position position="1"/>
    </location>
</feature>
<dbReference type="AlphaFoldDB" id="X0VRG5"/>
<dbReference type="InterPro" id="IPR019734">
    <property type="entry name" value="TPR_rpt"/>
</dbReference>
<dbReference type="Gene3D" id="1.25.40.10">
    <property type="entry name" value="Tetratricopeptide repeat domain"/>
    <property type="match status" value="2"/>
</dbReference>
<organism evidence="4">
    <name type="scientific">marine sediment metagenome</name>
    <dbReference type="NCBI Taxonomy" id="412755"/>
    <lineage>
        <taxon>unclassified sequences</taxon>
        <taxon>metagenomes</taxon>
        <taxon>ecological metagenomes</taxon>
    </lineage>
</organism>
<keyword evidence="2" id="KW-0802">TPR repeat</keyword>
<dbReference type="PANTHER" id="PTHR44227:SF3">
    <property type="entry name" value="PROTEIN O-MANNOSYL-TRANSFERASE TMTC4"/>
    <property type="match status" value="1"/>
</dbReference>
<dbReference type="PROSITE" id="PS50005">
    <property type="entry name" value="TPR"/>
    <property type="match status" value="3"/>
</dbReference>
<keyword evidence="3" id="KW-0812">Transmembrane</keyword>
<gene>
    <name evidence="4" type="ORF">S01H1_42002</name>
</gene>
<accession>X0VRG5</accession>
<dbReference type="Pfam" id="PF13432">
    <property type="entry name" value="TPR_16"/>
    <property type="match status" value="1"/>
</dbReference>
<feature type="transmembrane region" description="Helical" evidence="3">
    <location>
        <begin position="61"/>
        <end position="79"/>
    </location>
</feature>
<evidence type="ECO:0000256" key="1">
    <source>
        <dbReference type="ARBA" id="ARBA00022737"/>
    </source>
</evidence>
<dbReference type="SUPFAM" id="SSF48452">
    <property type="entry name" value="TPR-like"/>
    <property type="match status" value="1"/>
</dbReference>
<dbReference type="SMART" id="SM00028">
    <property type="entry name" value="TPR"/>
    <property type="match status" value="4"/>
</dbReference>
<comment type="caution">
    <text evidence="4">The sequence shown here is derived from an EMBL/GenBank/DDBJ whole genome shotgun (WGS) entry which is preliminary data.</text>
</comment>
<evidence type="ECO:0000256" key="2">
    <source>
        <dbReference type="ARBA" id="ARBA00022803"/>
    </source>
</evidence>
<evidence type="ECO:0000256" key="3">
    <source>
        <dbReference type="SAM" id="Phobius"/>
    </source>
</evidence>
<dbReference type="Pfam" id="PF00515">
    <property type="entry name" value="TPR_1"/>
    <property type="match status" value="1"/>
</dbReference>
<sequence>PLLSFALSWVFIHWLPVSNLMPTAYLLADRYMYIPSAGFCLLLVCAGDAIRERVLRVRPRLATPLAAGAAVLLFGAWSVQTVSYTTRWSDERTLWSYAVQCNPRSARGWNGLGYQELELGKYHKALAHFNRALEFEPRFPAPYLNRATALLRAGDLDGAVRATDRVIERWPEHADAFYNRGNVRLARGELELAVADYSRAIELTDRVSASFHNRASAYMQLEEFELAVADLERAIELDPGSADSYFNLGLCFGHLGDIPRSLASHQ</sequence>
<keyword evidence="3" id="KW-1133">Transmembrane helix</keyword>
<dbReference type="Pfam" id="PF13414">
    <property type="entry name" value="TPR_11"/>
    <property type="match status" value="1"/>
</dbReference>